<sequence length="161" mass="16762">MLGGGGAVTVSGPGSLPYLSAGAGSLLFLPAGSDSLPAGADSLLFLPAGGGTDTVGEDTGDVCMDVVEVSASEVCVVFGVVMMMVVDDDVVHAGESLYYSPKKVCQIVLACCMFHNLALRRHVQFLKEEETGDARVAAVDPVDSKDEEAEDEDEDNRTYVI</sequence>
<reference evidence="2" key="1">
    <citation type="journal article" date="2022" name="bioRxiv">
        <title>Sequencing and chromosome-scale assembly of the giantPleurodeles waltlgenome.</title>
        <authorList>
            <person name="Brown T."/>
            <person name="Elewa A."/>
            <person name="Iarovenko S."/>
            <person name="Subramanian E."/>
            <person name="Araus A.J."/>
            <person name="Petzold A."/>
            <person name="Susuki M."/>
            <person name="Suzuki K.-i.T."/>
            <person name="Hayashi T."/>
            <person name="Toyoda A."/>
            <person name="Oliveira C."/>
            <person name="Osipova E."/>
            <person name="Leigh N.D."/>
            <person name="Simon A."/>
            <person name="Yun M.H."/>
        </authorList>
    </citation>
    <scope>NUCLEOTIDE SEQUENCE</scope>
    <source>
        <strain evidence="2">20211129_DDA</strain>
        <tissue evidence="2">Liver</tissue>
    </source>
</reference>
<evidence type="ECO:0008006" key="4">
    <source>
        <dbReference type="Google" id="ProtNLM"/>
    </source>
</evidence>
<protein>
    <recommendedName>
        <fullName evidence="4">Nuclease HARBI1</fullName>
    </recommendedName>
</protein>
<proteinExistence type="predicted"/>
<accession>A0AAV7NMZ2</accession>
<gene>
    <name evidence="2" type="ORF">NDU88_004680</name>
</gene>
<evidence type="ECO:0000313" key="2">
    <source>
        <dbReference type="EMBL" id="KAJ1116469.1"/>
    </source>
</evidence>
<evidence type="ECO:0000256" key="1">
    <source>
        <dbReference type="SAM" id="MobiDB-lite"/>
    </source>
</evidence>
<name>A0AAV7NMZ2_PLEWA</name>
<dbReference type="AlphaFoldDB" id="A0AAV7NMZ2"/>
<keyword evidence="3" id="KW-1185">Reference proteome</keyword>
<dbReference type="Proteomes" id="UP001066276">
    <property type="component" value="Chromosome 8"/>
</dbReference>
<organism evidence="2 3">
    <name type="scientific">Pleurodeles waltl</name>
    <name type="common">Iberian ribbed newt</name>
    <dbReference type="NCBI Taxonomy" id="8319"/>
    <lineage>
        <taxon>Eukaryota</taxon>
        <taxon>Metazoa</taxon>
        <taxon>Chordata</taxon>
        <taxon>Craniata</taxon>
        <taxon>Vertebrata</taxon>
        <taxon>Euteleostomi</taxon>
        <taxon>Amphibia</taxon>
        <taxon>Batrachia</taxon>
        <taxon>Caudata</taxon>
        <taxon>Salamandroidea</taxon>
        <taxon>Salamandridae</taxon>
        <taxon>Pleurodelinae</taxon>
        <taxon>Pleurodeles</taxon>
    </lineage>
</organism>
<feature type="region of interest" description="Disordered" evidence="1">
    <location>
        <begin position="136"/>
        <end position="161"/>
    </location>
</feature>
<comment type="caution">
    <text evidence="2">The sequence shown here is derived from an EMBL/GenBank/DDBJ whole genome shotgun (WGS) entry which is preliminary data.</text>
</comment>
<feature type="compositionally biased region" description="Acidic residues" evidence="1">
    <location>
        <begin position="145"/>
        <end position="155"/>
    </location>
</feature>
<dbReference type="EMBL" id="JANPWB010000012">
    <property type="protein sequence ID" value="KAJ1116469.1"/>
    <property type="molecule type" value="Genomic_DNA"/>
</dbReference>
<evidence type="ECO:0000313" key="3">
    <source>
        <dbReference type="Proteomes" id="UP001066276"/>
    </source>
</evidence>